<evidence type="ECO:0000256" key="1">
    <source>
        <dbReference type="ARBA" id="ARBA00008853"/>
    </source>
</evidence>
<dbReference type="SUPFAM" id="SSF63829">
    <property type="entry name" value="Calcium-dependent phosphotriesterase"/>
    <property type="match status" value="1"/>
</dbReference>
<dbReference type="Proteomes" id="UP000247781">
    <property type="component" value="Unassembled WGS sequence"/>
</dbReference>
<keyword evidence="5" id="KW-1185">Reference proteome</keyword>
<dbReference type="PANTHER" id="PTHR47572">
    <property type="entry name" value="LIPOPROTEIN-RELATED"/>
    <property type="match status" value="1"/>
</dbReference>
<evidence type="ECO:0000256" key="2">
    <source>
        <dbReference type="ARBA" id="ARBA00022801"/>
    </source>
</evidence>
<gene>
    <name evidence="4" type="ORF">C8E89_1386</name>
</gene>
<organism evidence="4 5">
    <name type="scientific">Mycolicibacterium moriokaense</name>
    <dbReference type="NCBI Taxonomy" id="39691"/>
    <lineage>
        <taxon>Bacteria</taxon>
        <taxon>Bacillati</taxon>
        <taxon>Actinomycetota</taxon>
        <taxon>Actinomycetes</taxon>
        <taxon>Mycobacteriales</taxon>
        <taxon>Mycobacteriaceae</taxon>
        <taxon>Mycolicibacterium</taxon>
    </lineage>
</organism>
<dbReference type="RefSeq" id="WP_181428502.1">
    <property type="nucleotide sequence ID" value="NZ_QJJU01000038.1"/>
</dbReference>
<reference evidence="5" key="1">
    <citation type="submission" date="2018-05" db="EMBL/GenBank/DDBJ databases">
        <authorList>
            <person name="Deangelis K."/>
            <person name="Huntemann M."/>
            <person name="Clum A."/>
            <person name="Pillay M."/>
            <person name="Palaniappan K."/>
            <person name="Varghese N."/>
            <person name="Mikhailova N."/>
            <person name="Stamatis D."/>
            <person name="Reddy T."/>
            <person name="Daum C."/>
            <person name="Shapiro N."/>
            <person name="Ivanova N."/>
            <person name="Kyrpides N."/>
            <person name="Woyke T."/>
        </authorList>
    </citation>
    <scope>NUCLEOTIDE SEQUENCE [LARGE SCALE GENOMIC DNA]</scope>
    <source>
        <strain evidence="5">GAS496</strain>
    </source>
</reference>
<keyword evidence="2" id="KW-0378">Hydrolase</keyword>
<feature type="domain" description="SMP-30/Gluconolactonase/LRE-like region" evidence="3">
    <location>
        <begin position="31"/>
        <end position="240"/>
    </location>
</feature>
<reference evidence="4 5" key="2">
    <citation type="submission" date="2018-06" db="EMBL/GenBank/DDBJ databases">
        <title>Sequencing of bacterial isolates from soil warming experiment in Harvard Forest, Massachusetts, USA.</title>
        <authorList>
            <person name="Deangelis K.PhD."/>
        </authorList>
    </citation>
    <scope>NUCLEOTIDE SEQUENCE [LARGE SCALE GENOMIC DNA]</scope>
    <source>
        <strain evidence="4 5">GAS496</strain>
    </source>
</reference>
<dbReference type="InterPro" id="IPR011042">
    <property type="entry name" value="6-blade_b-propeller_TolB-like"/>
</dbReference>
<comment type="caution">
    <text evidence="4">The sequence shown here is derived from an EMBL/GenBank/DDBJ whole genome shotgun (WGS) entry which is preliminary data.</text>
</comment>
<dbReference type="Pfam" id="PF08450">
    <property type="entry name" value="SGL"/>
    <property type="match status" value="1"/>
</dbReference>
<evidence type="ECO:0000313" key="5">
    <source>
        <dbReference type="Proteomes" id="UP000247781"/>
    </source>
</evidence>
<evidence type="ECO:0000313" key="4">
    <source>
        <dbReference type="EMBL" id="PXW99889.1"/>
    </source>
</evidence>
<accession>A0A318H6M7</accession>
<dbReference type="GO" id="GO:0016787">
    <property type="term" value="F:hydrolase activity"/>
    <property type="evidence" value="ECO:0007669"/>
    <property type="project" value="UniProtKB-KW"/>
</dbReference>
<sequence length="311" mass="33229">MNIHDFTLQPTYFDRFGHGLSRPECVWVDNDGIWASDARGGVSRLSQAGEPTLLGSGIGTPNGFSRRQDGSFVVAGLDDGAVYTIGPDGTTTVLLKEIDGQPIGAVNYPCVDGDRVWISVMTTDLPWDEALRGPAKGRIVLLDDRGARVVADGLHLTNEVKVSPDGDYLYAAESLQRRIVRFAIRDDGSLGEREVVGPDDLGEGAFPDGFTFDADGNIWVTIICRNGLYVITFEGELHVVYEDVNEQALQTLLTAQAEGSATQELMGRCAAAGPLVLPTSLAFGGPDGRDAFVGSLATPHLTSFRSPVCGI</sequence>
<dbReference type="AlphaFoldDB" id="A0A318H6M7"/>
<proteinExistence type="inferred from homology"/>
<name>A0A318H6M7_9MYCO</name>
<dbReference type="InterPro" id="IPR051262">
    <property type="entry name" value="SMP-30/CGR1_Lactonase"/>
</dbReference>
<dbReference type="Gene3D" id="2.120.10.30">
    <property type="entry name" value="TolB, C-terminal domain"/>
    <property type="match status" value="1"/>
</dbReference>
<dbReference type="EMBL" id="QJJU01000038">
    <property type="protein sequence ID" value="PXW99889.1"/>
    <property type="molecule type" value="Genomic_DNA"/>
</dbReference>
<dbReference type="InterPro" id="IPR013658">
    <property type="entry name" value="SGL"/>
</dbReference>
<evidence type="ECO:0000259" key="3">
    <source>
        <dbReference type="Pfam" id="PF08450"/>
    </source>
</evidence>
<dbReference type="PANTHER" id="PTHR47572:SF4">
    <property type="entry name" value="LACTONASE DRP35"/>
    <property type="match status" value="1"/>
</dbReference>
<comment type="similarity">
    <text evidence="1">Belongs to the SMP-30/CGR1 family.</text>
</comment>
<protein>
    <submittedName>
        <fullName evidence="4">Sugar lactone lactonase YvrE</fullName>
    </submittedName>
</protein>